<proteinExistence type="predicted"/>
<dbReference type="GO" id="GO:0015658">
    <property type="term" value="F:branched-chain amino acid transmembrane transporter activity"/>
    <property type="evidence" value="ECO:0007669"/>
    <property type="project" value="InterPro"/>
</dbReference>
<evidence type="ECO:0000256" key="1">
    <source>
        <dbReference type="ARBA" id="ARBA00004651"/>
    </source>
</evidence>
<reference evidence="8" key="1">
    <citation type="submission" date="2010-12" db="EMBL/GenBank/DDBJ databases">
        <title>Complete sequence of Desulfovibrio aespoeensis Aspo-2.</title>
        <authorList>
            <consortium name="US DOE Joint Genome Institute"/>
            <person name="Lucas S."/>
            <person name="Copeland A."/>
            <person name="Lapidus A."/>
            <person name="Cheng J.-F."/>
            <person name="Goodwin L."/>
            <person name="Pitluck S."/>
            <person name="Chertkov O."/>
            <person name="Misra M."/>
            <person name="Detter J.C."/>
            <person name="Han C."/>
            <person name="Tapia R."/>
            <person name="Land M."/>
            <person name="Hauser L."/>
            <person name="Kyrpides N."/>
            <person name="Ivanova N."/>
            <person name="Ovchinnikova G."/>
            <person name="Pedersen K."/>
            <person name="Jagevall S."/>
            <person name="Hazen T."/>
            <person name="Woyke T."/>
        </authorList>
    </citation>
    <scope>NUCLEOTIDE SEQUENCE [LARGE SCALE GENOMIC DNA]</scope>
    <source>
        <strain evidence="8">ATCC 700646 / DSM 10631 / Aspo-2</strain>
    </source>
</reference>
<dbReference type="PANTHER" id="PTHR30482">
    <property type="entry name" value="HIGH-AFFINITY BRANCHED-CHAIN AMINO ACID TRANSPORT SYSTEM PERMEASE"/>
    <property type="match status" value="1"/>
</dbReference>
<feature type="transmembrane region" description="Helical" evidence="6">
    <location>
        <begin position="31"/>
        <end position="50"/>
    </location>
</feature>
<dbReference type="eggNOG" id="COG4177">
    <property type="taxonomic scope" value="Bacteria"/>
</dbReference>
<dbReference type="KEGG" id="das:Daes_2975"/>
<evidence type="ECO:0000313" key="8">
    <source>
        <dbReference type="Proteomes" id="UP000002191"/>
    </source>
</evidence>
<dbReference type="RefSeq" id="WP_013515871.1">
    <property type="nucleotide sequence ID" value="NC_014844.1"/>
</dbReference>
<evidence type="ECO:0000256" key="4">
    <source>
        <dbReference type="ARBA" id="ARBA00022989"/>
    </source>
</evidence>
<feature type="transmembrane region" description="Helical" evidence="6">
    <location>
        <begin position="125"/>
        <end position="143"/>
    </location>
</feature>
<dbReference type="InterPro" id="IPR043428">
    <property type="entry name" value="LivM-like"/>
</dbReference>
<keyword evidence="8" id="KW-1185">Reference proteome</keyword>
<dbReference type="Proteomes" id="UP000002191">
    <property type="component" value="Chromosome"/>
</dbReference>
<dbReference type="PANTHER" id="PTHR30482:SF10">
    <property type="entry name" value="HIGH-AFFINITY BRANCHED-CHAIN AMINO ACID TRANSPORT PROTEIN BRAE"/>
    <property type="match status" value="1"/>
</dbReference>
<accession>E6VZ97</accession>
<keyword evidence="4 6" id="KW-1133">Transmembrane helix</keyword>
<evidence type="ECO:0000256" key="2">
    <source>
        <dbReference type="ARBA" id="ARBA00022475"/>
    </source>
</evidence>
<dbReference type="Pfam" id="PF02653">
    <property type="entry name" value="BPD_transp_2"/>
    <property type="match status" value="1"/>
</dbReference>
<feature type="transmembrane region" description="Helical" evidence="6">
    <location>
        <begin position="264"/>
        <end position="286"/>
    </location>
</feature>
<feature type="transmembrane region" description="Helical" evidence="6">
    <location>
        <begin position="62"/>
        <end position="84"/>
    </location>
</feature>
<keyword evidence="3 6" id="KW-0812">Transmembrane</keyword>
<comment type="subcellular location">
    <subcellularLocation>
        <location evidence="1">Cell membrane</location>
        <topology evidence="1">Multi-pass membrane protein</topology>
    </subcellularLocation>
</comment>
<evidence type="ECO:0000313" key="7">
    <source>
        <dbReference type="EMBL" id="ADU63969.1"/>
    </source>
</evidence>
<dbReference type="EMBL" id="CP002431">
    <property type="protein sequence ID" value="ADU63969.1"/>
    <property type="molecule type" value="Genomic_DNA"/>
</dbReference>
<dbReference type="HOGENOM" id="CLU_031365_1_2_7"/>
<feature type="transmembrane region" description="Helical" evidence="6">
    <location>
        <begin position="223"/>
        <end position="244"/>
    </location>
</feature>
<dbReference type="CDD" id="cd06581">
    <property type="entry name" value="TM_PBP1_LivM_like"/>
    <property type="match status" value="1"/>
</dbReference>
<feature type="transmembrane region" description="Helical" evidence="6">
    <location>
        <begin position="171"/>
        <end position="189"/>
    </location>
</feature>
<dbReference type="STRING" id="643562.Daes_2975"/>
<organism evidence="7 8">
    <name type="scientific">Pseudodesulfovibrio aespoeensis (strain ATCC 700646 / DSM 10631 / Aspo-2)</name>
    <name type="common">Desulfovibrio aespoeensis</name>
    <dbReference type="NCBI Taxonomy" id="643562"/>
    <lineage>
        <taxon>Bacteria</taxon>
        <taxon>Pseudomonadati</taxon>
        <taxon>Thermodesulfobacteriota</taxon>
        <taxon>Desulfovibrionia</taxon>
        <taxon>Desulfovibrionales</taxon>
        <taxon>Desulfovibrionaceae</taxon>
    </lineage>
</organism>
<keyword evidence="2" id="KW-1003">Cell membrane</keyword>
<dbReference type="AlphaFoldDB" id="E6VZ97"/>
<sequence length="356" mass="38732" precursor="true">MQKYTFNFVLAASCLLMLAMAQYGLIDNYIQAVFMFVGINIIMSTSLNLVNGNMGEFSCGHAAFMCVGAYVSSVLSVLCFGKLLGGPLLPASMAVFVFPLIIFIGGAVAALAGIIVALPSFKTRGDYLAIITIAVNYMIISAIENMPSIGGSRGFQGMKDTVWAMVDTFNGPWMLLWVILFTVFTVWIIRRFISSTYGKGVNAICQDEIAAEIMSVNTDRMKLVTFMLSSGLAGIAGGLFAHIVGYVNPQSFNILKSTEAMVMVYLGGMGSLSGAVLSAILFTGLMEVLRSQSLIEFILSPVTFVFPDWEPSAGVIKWVLIPLILVLLMQFRPEGIMGNKELSDVFPKLKKYYSFK</sequence>
<feature type="transmembrane region" description="Helical" evidence="6">
    <location>
        <begin position="96"/>
        <end position="118"/>
    </location>
</feature>
<dbReference type="OrthoDB" id="9780757at2"/>
<evidence type="ECO:0000256" key="6">
    <source>
        <dbReference type="SAM" id="Phobius"/>
    </source>
</evidence>
<dbReference type="InterPro" id="IPR001851">
    <property type="entry name" value="ABC_transp_permease"/>
</dbReference>
<evidence type="ECO:0000256" key="5">
    <source>
        <dbReference type="ARBA" id="ARBA00023136"/>
    </source>
</evidence>
<protein>
    <submittedName>
        <fullName evidence="7">Inner-membrane translocator</fullName>
    </submittedName>
</protein>
<name>E6VZ97_PSEA9</name>
<keyword evidence="5 6" id="KW-0472">Membrane</keyword>
<dbReference type="GO" id="GO:0005886">
    <property type="term" value="C:plasma membrane"/>
    <property type="evidence" value="ECO:0007669"/>
    <property type="project" value="UniProtKB-SubCell"/>
</dbReference>
<reference evidence="7 8" key="2">
    <citation type="journal article" date="2014" name="Genome Announc.">
        <title>Complete Genome Sequence of the Subsurface, Mesophilic Sulfate-Reducing Bacterium Desulfovibrio aespoeensis Aspo-2.</title>
        <authorList>
            <person name="Pedersen K."/>
            <person name="Bengtsson A."/>
            <person name="Edlund J."/>
            <person name="Rabe L."/>
            <person name="Hazen T."/>
            <person name="Chakraborty R."/>
            <person name="Goodwin L."/>
            <person name="Shapiro N."/>
        </authorList>
    </citation>
    <scope>NUCLEOTIDE SEQUENCE [LARGE SCALE GENOMIC DNA]</scope>
    <source>
        <strain evidence="8">ATCC 700646 / DSM 10631 / Aspo-2</strain>
    </source>
</reference>
<evidence type="ECO:0000256" key="3">
    <source>
        <dbReference type="ARBA" id="ARBA00022692"/>
    </source>
</evidence>
<gene>
    <name evidence="7" type="ordered locus">Daes_2975</name>
</gene>